<protein>
    <recommendedName>
        <fullName evidence="1">DUF8055 domain-containing protein</fullName>
    </recommendedName>
</protein>
<dbReference type="Proteomes" id="UP001596547">
    <property type="component" value="Unassembled WGS sequence"/>
</dbReference>
<evidence type="ECO:0000259" key="1">
    <source>
        <dbReference type="Pfam" id="PF26240"/>
    </source>
</evidence>
<evidence type="ECO:0000313" key="3">
    <source>
        <dbReference type="Proteomes" id="UP001596547"/>
    </source>
</evidence>
<reference evidence="2 3" key="1">
    <citation type="journal article" date="2019" name="Int. J. Syst. Evol. Microbiol.">
        <title>The Global Catalogue of Microorganisms (GCM) 10K type strain sequencing project: providing services to taxonomists for standard genome sequencing and annotation.</title>
        <authorList>
            <consortium name="The Broad Institute Genomics Platform"/>
            <consortium name="The Broad Institute Genome Sequencing Center for Infectious Disease"/>
            <person name="Wu L."/>
            <person name="Ma J."/>
        </authorList>
    </citation>
    <scope>NUCLEOTIDE SEQUENCE [LARGE SCALE GENOMIC DNA]</scope>
    <source>
        <strain evidence="2 3">PSR21</strain>
    </source>
</reference>
<dbReference type="InterPro" id="IPR058368">
    <property type="entry name" value="DUF8055"/>
</dbReference>
<organism evidence="2 3">
    <name type="scientific">Halomarina halobia</name>
    <dbReference type="NCBI Taxonomy" id="3033386"/>
    <lineage>
        <taxon>Archaea</taxon>
        <taxon>Methanobacteriati</taxon>
        <taxon>Methanobacteriota</taxon>
        <taxon>Stenosarchaea group</taxon>
        <taxon>Halobacteria</taxon>
        <taxon>Halobacteriales</taxon>
        <taxon>Natronomonadaceae</taxon>
        <taxon>Halomarina</taxon>
    </lineage>
</organism>
<dbReference type="RefSeq" id="WP_276305137.1">
    <property type="nucleotide sequence ID" value="NZ_CP119992.1"/>
</dbReference>
<comment type="caution">
    <text evidence="2">The sequence shown here is derived from an EMBL/GenBank/DDBJ whole genome shotgun (WGS) entry which is preliminary data.</text>
</comment>
<dbReference type="GeneID" id="79314709"/>
<gene>
    <name evidence="2" type="ORF">ACFQPE_02855</name>
</gene>
<name>A0ABD6A551_9EURY</name>
<proteinExistence type="predicted"/>
<sequence>MTRSPYAERIAALEARAERDREAFAPPDDPPDERRAMRYLREGFGPAVALYVEARTGGGEPVAFHPDEFAALERAMNQWLDLYAACYGTTLDAEFTVREAATLLVGTHNVRDTARVLTRVPPR</sequence>
<accession>A0ABD6A551</accession>
<feature type="domain" description="DUF8055" evidence="1">
    <location>
        <begin position="5"/>
        <end position="121"/>
    </location>
</feature>
<keyword evidence="3" id="KW-1185">Reference proteome</keyword>
<dbReference type="EMBL" id="JBHTBF010000001">
    <property type="protein sequence ID" value="MFC7315734.1"/>
    <property type="molecule type" value="Genomic_DNA"/>
</dbReference>
<evidence type="ECO:0000313" key="2">
    <source>
        <dbReference type="EMBL" id="MFC7315734.1"/>
    </source>
</evidence>
<dbReference type="AlphaFoldDB" id="A0ABD6A551"/>
<dbReference type="Pfam" id="PF26240">
    <property type="entry name" value="DUF8055"/>
    <property type="match status" value="1"/>
</dbReference>